<proteinExistence type="predicted"/>
<keyword evidence="1" id="KW-0812">Transmembrane</keyword>
<dbReference type="Proteomes" id="UP000295096">
    <property type="component" value="Unassembled WGS sequence"/>
</dbReference>
<dbReference type="RefSeq" id="WP_133292494.1">
    <property type="nucleotide sequence ID" value="NZ_SMSJ01000102.1"/>
</dbReference>
<dbReference type="Gene3D" id="1.25.40.10">
    <property type="entry name" value="Tetratricopeptide repeat domain"/>
    <property type="match status" value="1"/>
</dbReference>
<dbReference type="AlphaFoldDB" id="A0A4R5Q8Q4"/>
<feature type="transmembrane region" description="Helical" evidence="1">
    <location>
        <begin position="33"/>
        <end position="51"/>
    </location>
</feature>
<dbReference type="PROSITE" id="PS50168">
    <property type="entry name" value="DED"/>
    <property type="match status" value="1"/>
</dbReference>
<organism evidence="3 4">
    <name type="scientific">Dankookia rubra</name>
    <dbReference type="NCBI Taxonomy" id="1442381"/>
    <lineage>
        <taxon>Bacteria</taxon>
        <taxon>Pseudomonadati</taxon>
        <taxon>Pseudomonadota</taxon>
        <taxon>Alphaproteobacteria</taxon>
        <taxon>Acetobacterales</taxon>
        <taxon>Roseomonadaceae</taxon>
        <taxon>Dankookia</taxon>
    </lineage>
</organism>
<feature type="transmembrane region" description="Helical" evidence="1">
    <location>
        <begin position="60"/>
        <end position="88"/>
    </location>
</feature>
<keyword evidence="1" id="KW-1133">Transmembrane helix</keyword>
<evidence type="ECO:0000256" key="1">
    <source>
        <dbReference type="SAM" id="Phobius"/>
    </source>
</evidence>
<evidence type="ECO:0000259" key="2">
    <source>
        <dbReference type="PROSITE" id="PS50168"/>
    </source>
</evidence>
<feature type="domain" description="DED" evidence="2">
    <location>
        <begin position="267"/>
        <end position="313"/>
    </location>
</feature>
<sequence>MICAELAIAATGLGLLTPPSSLPLTLPSEATLFLAHLAVSSVLICIAAALYRRGGRTPTFLLLVVSTATMGPLGCVGAALGGVMHWVFIRHATPFAQWYAALFPDIDTSPIRALYERLALRGGAPGPRSNVAPFLDVMALGTVQQKQAVITVIADEFRPAFVPALRSALNDVEPAIRVLAATASARIENWFLERAMELNAHRAAAPDDPDILLTLARHHDEYANTGLLDAGRAQSEWRQALECYELLNQLRPGDPDIIQAIGQLLLRLDEPARAMECLEPLAESANASLDVLSSYLDCLYRLRRVDLLRRVARRHGERISASGLPYNIRCAALLWAEGSAPDMLDGGSPA</sequence>
<dbReference type="InterPro" id="IPR001875">
    <property type="entry name" value="DED_dom"/>
</dbReference>
<evidence type="ECO:0000313" key="4">
    <source>
        <dbReference type="Proteomes" id="UP000295096"/>
    </source>
</evidence>
<dbReference type="EMBL" id="SMSJ01000102">
    <property type="protein sequence ID" value="TDH58681.1"/>
    <property type="molecule type" value="Genomic_DNA"/>
</dbReference>
<keyword evidence="4" id="KW-1185">Reference proteome</keyword>
<dbReference type="SUPFAM" id="SSF48452">
    <property type="entry name" value="TPR-like"/>
    <property type="match status" value="1"/>
</dbReference>
<accession>A0A4R5Q8Q4</accession>
<dbReference type="OrthoDB" id="7329435at2"/>
<gene>
    <name evidence="3" type="ORF">E2C06_31285</name>
</gene>
<name>A0A4R5Q8Q4_9PROT</name>
<evidence type="ECO:0000313" key="3">
    <source>
        <dbReference type="EMBL" id="TDH58681.1"/>
    </source>
</evidence>
<reference evidence="3 4" key="1">
    <citation type="journal article" date="2016" name="J. Microbiol.">
        <title>Dankookia rubra gen. nov., sp. nov., an alphaproteobacterium isolated from sediment of a shallow stream.</title>
        <authorList>
            <person name="Kim W.H."/>
            <person name="Kim D.H."/>
            <person name="Kang K."/>
            <person name="Ahn T.Y."/>
        </authorList>
    </citation>
    <scope>NUCLEOTIDE SEQUENCE [LARGE SCALE GENOMIC DNA]</scope>
    <source>
        <strain evidence="3 4">JCM30602</strain>
    </source>
</reference>
<protein>
    <recommendedName>
        <fullName evidence="2">DED domain-containing protein</fullName>
    </recommendedName>
</protein>
<keyword evidence="1" id="KW-0472">Membrane</keyword>
<comment type="caution">
    <text evidence="3">The sequence shown here is derived from an EMBL/GenBank/DDBJ whole genome shotgun (WGS) entry which is preliminary data.</text>
</comment>
<dbReference type="InterPro" id="IPR011990">
    <property type="entry name" value="TPR-like_helical_dom_sf"/>
</dbReference>